<protein>
    <submittedName>
        <fullName evidence="13">CHASE domain-containing protein</fullName>
    </submittedName>
</protein>
<keyword evidence="7" id="KW-0472">Membrane</keyword>
<evidence type="ECO:0000256" key="5">
    <source>
        <dbReference type="ARBA" id="ARBA00022989"/>
    </source>
</evidence>
<sequence length="621" mass="69435">MFKRHVPLLVGLLSITATLAATVQLDTTIRQRDELRVDAWVEKTHDNAHERIYNHANMLRGLRGLFISSEHVSVIEFDRFVDSMGLAERYPAVLGVGFAIEVSPDDLDQALKLLRKRNPSLDIWPARSPADLTGTTHPTIYYRSVRPDGDDLTGFDIGATSVGRAAMRRSQTTFDTATLGDRLEIPRTRPLATATDSPLPNPDSRQFALYLPVFHDDLFAGRETGDESEVIGYLYMVIDTDIYWDNIFHPLSKRYFDIYVYNGLLLNPASLEFTNGSPVPPRSGAAAPRYERTATVELAGRPWTLLFQSKPGFEALSTRTIVVPTTFGAGLLASLVLFVLARSQTLAWVTAREANEELQRSEQRLRNMNETLEQRVADRTAIAERRAAQVRRLAAEVTHIEQRERRRLARTLHDHLQQLLVAARMRLQIMHSASNDDELQTTSTELDQLLQDAIQASRSLTIELSPPILHESGLVTCLEWLARHIRQQHHLHVAIEVDGDAETIDALVSCNVKIMLFESTREALLNVVKYAGVSEAQLQLRHDPTAQTLELTIADEGVGFEADKLALRGNAVERFGLFSIRERLELLDGQFAINSAPGQGTRVTLRLPTPPPPPPTPTPTP</sequence>
<keyword evidence="14" id="KW-1185">Reference proteome</keyword>
<dbReference type="PROSITE" id="PS50839">
    <property type="entry name" value="CHASE"/>
    <property type="match status" value="1"/>
</dbReference>
<accession>A0ABV4UB72</accession>
<keyword evidence="3" id="KW-0812">Transmembrane</keyword>
<evidence type="ECO:0000256" key="10">
    <source>
        <dbReference type="SAM" id="SignalP"/>
    </source>
</evidence>
<evidence type="ECO:0000256" key="6">
    <source>
        <dbReference type="ARBA" id="ARBA00023012"/>
    </source>
</evidence>
<keyword evidence="5" id="KW-1133">Transmembrane helix</keyword>
<evidence type="ECO:0000259" key="11">
    <source>
        <dbReference type="PROSITE" id="PS50109"/>
    </source>
</evidence>
<dbReference type="InterPro" id="IPR042240">
    <property type="entry name" value="CHASE_sf"/>
</dbReference>
<evidence type="ECO:0000256" key="1">
    <source>
        <dbReference type="ARBA" id="ARBA00004370"/>
    </source>
</evidence>
<dbReference type="Gene3D" id="3.30.565.10">
    <property type="entry name" value="Histidine kinase-like ATPase, C-terminal domain"/>
    <property type="match status" value="1"/>
</dbReference>
<dbReference type="PROSITE" id="PS50109">
    <property type="entry name" value="HIS_KIN"/>
    <property type="match status" value="1"/>
</dbReference>
<feature type="chain" id="PRO_5045651166" evidence="10">
    <location>
        <begin position="21"/>
        <end position="621"/>
    </location>
</feature>
<dbReference type="InterPro" id="IPR003594">
    <property type="entry name" value="HATPase_dom"/>
</dbReference>
<evidence type="ECO:0000256" key="4">
    <source>
        <dbReference type="ARBA" id="ARBA00022777"/>
    </source>
</evidence>
<dbReference type="InterPro" id="IPR011712">
    <property type="entry name" value="Sig_transdc_His_kin_sub3_dim/P"/>
</dbReference>
<dbReference type="Pfam" id="PF07730">
    <property type="entry name" value="HisKA_3"/>
    <property type="match status" value="1"/>
</dbReference>
<feature type="region of interest" description="Disordered" evidence="9">
    <location>
        <begin position="597"/>
        <end position="621"/>
    </location>
</feature>
<feature type="signal peptide" evidence="10">
    <location>
        <begin position="1"/>
        <end position="20"/>
    </location>
</feature>
<evidence type="ECO:0000256" key="8">
    <source>
        <dbReference type="SAM" id="Coils"/>
    </source>
</evidence>
<dbReference type="SUPFAM" id="SSF55874">
    <property type="entry name" value="ATPase domain of HSP90 chaperone/DNA topoisomerase II/histidine kinase"/>
    <property type="match status" value="1"/>
</dbReference>
<organism evidence="13 14">
    <name type="scientific">Natronomicrosphaera hydrolytica</name>
    <dbReference type="NCBI Taxonomy" id="3242702"/>
    <lineage>
        <taxon>Bacteria</taxon>
        <taxon>Pseudomonadati</taxon>
        <taxon>Planctomycetota</taxon>
        <taxon>Phycisphaerae</taxon>
        <taxon>Phycisphaerales</taxon>
        <taxon>Phycisphaeraceae</taxon>
        <taxon>Natronomicrosphaera</taxon>
    </lineage>
</organism>
<keyword evidence="8" id="KW-0175">Coiled coil</keyword>
<dbReference type="Gene3D" id="3.30.450.350">
    <property type="entry name" value="CHASE domain"/>
    <property type="match status" value="1"/>
</dbReference>
<evidence type="ECO:0000313" key="13">
    <source>
        <dbReference type="EMBL" id="MFA9479904.1"/>
    </source>
</evidence>
<name>A0ABV4UB72_9BACT</name>
<dbReference type="Pfam" id="PF03924">
    <property type="entry name" value="CHASE"/>
    <property type="match status" value="1"/>
</dbReference>
<keyword evidence="6" id="KW-0902">Two-component regulatory system</keyword>
<dbReference type="InterPro" id="IPR005467">
    <property type="entry name" value="His_kinase_dom"/>
</dbReference>
<evidence type="ECO:0000259" key="12">
    <source>
        <dbReference type="PROSITE" id="PS50839"/>
    </source>
</evidence>
<evidence type="ECO:0000256" key="9">
    <source>
        <dbReference type="SAM" id="MobiDB-lite"/>
    </source>
</evidence>
<keyword evidence="2" id="KW-0808">Transferase</keyword>
<evidence type="ECO:0000256" key="3">
    <source>
        <dbReference type="ARBA" id="ARBA00022692"/>
    </source>
</evidence>
<evidence type="ECO:0000256" key="7">
    <source>
        <dbReference type="ARBA" id="ARBA00023136"/>
    </source>
</evidence>
<dbReference type="InterPro" id="IPR006189">
    <property type="entry name" value="CHASE_dom"/>
</dbReference>
<keyword evidence="4" id="KW-0418">Kinase</keyword>
<dbReference type="InterPro" id="IPR036890">
    <property type="entry name" value="HATPase_C_sf"/>
</dbReference>
<feature type="coiled-coil region" evidence="8">
    <location>
        <begin position="351"/>
        <end position="378"/>
    </location>
</feature>
<dbReference type="RefSeq" id="WP_425346830.1">
    <property type="nucleotide sequence ID" value="NZ_JBGUBD010000013.1"/>
</dbReference>
<feature type="domain" description="Histidine kinase" evidence="11">
    <location>
        <begin position="411"/>
        <end position="611"/>
    </location>
</feature>
<dbReference type="PANTHER" id="PTHR24421">
    <property type="entry name" value="NITRATE/NITRITE SENSOR PROTEIN NARX-RELATED"/>
    <property type="match status" value="1"/>
</dbReference>
<proteinExistence type="predicted"/>
<dbReference type="InterPro" id="IPR050482">
    <property type="entry name" value="Sensor_HK_TwoCompSys"/>
</dbReference>
<reference evidence="13 14" key="1">
    <citation type="submission" date="2024-08" db="EMBL/GenBank/DDBJ databases">
        <title>Whole-genome sequencing of halo(alkali)philic microorganisms from hypersaline lakes.</title>
        <authorList>
            <person name="Sorokin D.Y."/>
            <person name="Merkel A.Y."/>
            <person name="Messina E."/>
            <person name="Yakimov M."/>
        </authorList>
    </citation>
    <scope>NUCLEOTIDE SEQUENCE [LARGE SCALE GENOMIC DNA]</scope>
    <source>
        <strain evidence="13 14">AB-hyl4</strain>
    </source>
</reference>
<dbReference type="Pfam" id="PF02518">
    <property type="entry name" value="HATPase_c"/>
    <property type="match status" value="1"/>
</dbReference>
<comment type="subcellular location">
    <subcellularLocation>
        <location evidence="1">Membrane</location>
    </subcellularLocation>
</comment>
<evidence type="ECO:0000256" key="2">
    <source>
        <dbReference type="ARBA" id="ARBA00022679"/>
    </source>
</evidence>
<dbReference type="SMART" id="SM01079">
    <property type="entry name" value="CHASE"/>
    <property type="match status" value="1"/>
</dbReference>
<dbReference type="CDD" id="cd16917">
    <property type="entry name" value="HATPase_UhpB-NarQ-NarX-like"/>
    <property type="match status" value="1"/>
</dbReference>
<feature type="domain" description="CHASE" evidence="12">
    <location>
        <begin position="136"/>
        <end position="306"/>
    </location>
</feature>
<dbReference type="PANTHER" id="PTHR24421:SF58">
    <property type="entry name" value="SIGNAL TRANSDUCTION HISTIDINE-PROTEIN KINASE_PHOSPHATASE UHPB"/>
    <property type="match status" value="1"/>
</dbReference>
<dbReference type="EMBL" id="JBGUBD010000013">
    <property type="protein sequence ID" value="MFA9479904.1"/>
    <property type="molecule type" value="Genomic_DNA"/>
</dbReference>
<gene>
    <name evidence="13" type="ORF">ACERK3_16595</name>
</gene>
<feature type="compositionally biased region" description="Pro residues" evidence="9">
    <location>
        <begin position="608"/>
        <end position="621"/>
    </location>
</feature>
<dbReference type="Proteomes" id="UP001575105">
    <property type="component" value="Unassembled WGS sequence"/>
</dbReference>
<comment type="caution">
    <text evidence="13">The sequence shown here is derived from an EMBL/GenBank/DDBJ whole genome shotgun (WGS) entry which is preliminary data.</text>
</comment>
<evidence type="ECO:0000313" key="14">
    <source>
        <dbReference type="Proteomes" id="UP001575105"/>
    </source>
</evidence>
<keyword evidence="10" id="KW-0732">Signal</keyword>